<gene>
    <name evidence="3" type="ORF">HU200_011862</name>
    <name evidence="2" type="ORF">HU200_046807</name>
</gene>
<dbReference type="PANTHER" id="PTHR33074">
    <property type="entry name" value="EXPRESSED PROTEIN-RELATED"/>
    <property type="match status" value="1"/>
</dbReference>
<dbReference type="Proteomes" id="UP000636709">
    <property type="component" value="Unassembled WGS sequence"/>
</dbReference>
<name>A0A835EC77_9POAL</name>
<evidence type="ECO:0000313" key="3">
    <source>
        <dbReference type="EMBL" id="KAF8752744.1"/>
    </source>
</evidence>
<protein>
    <recommendedName>
        <fullName evidence="1">DUF1618 domain-containing protein</fullName>
    </recommendedName>
</protein>
<dbReference type="OrthoDB" id="662120at2759"/>
<organism evidence="2 4">
    <name type="scientific">Digitaria exilis</name>
    <dbReference type="NCBI Taxonomy" id="1010633"/>
    <lineage>
        <taxon>Eukaryota</taxon>
        <taxon>Viridiplantae</taxon>
        <taxon>Streptophyta</taxon>
        <taxon>Embryophyta</taxon>
        <taxon>Tracheophyta</taxon>
        <taxon>Spermatophyta</taxon>
        <taxon>Magnoliopsida</taxon>
        <taxon>Liliopsida</taxon>
        <taxon>Poales</taxon>
        <taxon>Poaceae</taxon>
        <taxon>PACMAD clade</taxon>
        <taxon>Panicoideae</taxon>
        <taxon>Panicodae</taxon>
        <taxon>Paniceae</taxon>
        <taxon>Anthephorinae</taxon>
        <taxon>Digitaria</taxon>
    </lineage>
</organism>
<comment type="caution">
    <text evidence="2">The sequence shown here is derived from an EMBL/GenBank/DDBJ whole genome shotgun (WGS) entry which is preliminary data.</text>
</comment>
<evidence type="ECO:0000259" key="1">
    <source>
        <dbReference type="Pfam" id="PF07762"/>
    </source>
</evidence>
<evidence type="ECO:0000313" key="2">
    <source>
        <dbReference type="EMBL" id="KAF8676758.1"/>
    </source>
</evidence>
<sequence>MGAHACGIPVHQRPSLDADLQQICWWHNDAVVPFDKWLCWIDYHRGILLCDMSKLPNHHPTVSYIWFPLDKLPDSGTSCWASTSFFRAVSVVDHGRVLKFVNVTRHDGIHFAPLQPGTGFTITCHTLVVLDSGGMAWEEDYTVTSGELWEANSPDRLPRHILMFPQVDMDRPRVAHFLSIEFGIGYVKRNKKMWVVSIDMSTKTVESISLYINGDEGLETGDAEFIKIKSDETLPFIPCEFPKFLHSSRYGRNVAAALPFYL</sequence>
<proteinExistence type="predicted"/>
<dbReference type="Pfam" id="PF07762">
    <property type="entry name" value="DUF1618"/>
    <property type="match status" value="1"/>
</dbReference>
<dbReference type="InterPro" id="IPR011676">
    <property type="entry name" value="DUF1618"/>
</dbReference>
<reference evidence="2" key="1">
    <citation type="submission" date="2020-07" db="EMBL/GenBank/DDBJ databases">
        <title>Genome sequence and genetic diversity analysis of an under-domesticated orphan crop, white fonio (Digitaria exilis).</title>
        <authorList>
            <person name="Bennetzen J.L."/>
            <person name="Chen S."/>
            <person name="Ma X."/>
            <person name="Wang X."/>
            <person name="Yssel A.E.J."/>
            <person name="Chaluvadi S.R."/>
            <person name="Johnson M."/>
            <person name="Gangashetty P."/>
            <person name="Hamidou F."/>
            <person name="Sanogo M.D."/>
            <person name="Zwaenepoel A."/>
            <person name="Wallace J."/>
            <person name="Van De Peer Y."/>
            <person name="Van Deynze A."/>
        </authorList>
    </citation>
    <scope>NUCLEOTIDE SEQUENCE</scope>
    <source>
        <tissue evidence="2">Leaves</tissue>
    </source>
</reference>
<evidence type="ECO:0000313" key="4">
    <source>
        <dbReference type="Proteomes" id="UP000636709"/>
    </source>
</evidence>
<accession>A0A835EC77</accession>
<dbReference type="EMBL" id="JACEFO010000914">
    <property type="protein sequence ID" value="KAF8752744.1"/>
    <property type="molecule type" value="Genomic_DNA"/>
</dbReference>
<dbReference type="EMBL" id="JACEFO010002151">
    <property type="protein sequence ID" value="KAF8676758.1"/>
    <property type="molecule type" value="Genomic_DNA"/>
</dbReference>
<dbReference type="AlphaFoldDB" id="A0A835EC77"/>
<dbReference type="PANTHER" id="PTHR33074:SF128">
    <property type="entry name" value="EXPRESSED PROTEIN"/>
    <property type="match status" value="1"/>
</dbReference>
<keyword evidence="4" id="KW-1185">Reference proteome</keyword>
<feature type="domain" description="DUF1618" evidence="1">
    <location>
        <begin position="40"/>
        <end position="174"/>
    </location>
</feature>